<dbReference type="InterPro" id="IPR027249">
    <property type="entry name" value="DNA/RNApol_mu"/>
</dbReference>
<comment type="caution">
    <text evidence="13">The sequence shown here is derived from an EMBL/GenBank/DDBJ whole genome shotgun (WGS) entry which is preliminary data.</text>
</comment>
<dbReference type="InterPro" id="IPR002054">
    <property type="entry name" value="DNA-dir_DNA_pol_X"/>
</dbReference>
<evidence type="ECO:0000256" key="5">
    <source>
        <dbReference type="ARBA" id="ARBA00022695"/>
    </source>
</evidence>
<comment type="catalytic activity">
    <reaction evidence="9">
        <text>DNA(n) + a 2'-deoxyribonucleoside 5'-triphosphate = DNA(n+1) + diphosphate</text>
        <dbReference type="Rhea" id="RHEA:22508"/>
        <dbReference type="Rhea" id="RHEA-COMP:17339"/>
        <dbReference type="Rhea" id="RHEA-COMP:17340"/>
        <dbReference type="ChEBI" id="CHEBI:33019"/>
        <dbReference type="ChEBI" id="CHEBI:61560"/>
        <dbReference type="ChEBI" id="CHEBI:173112"/>
        <dbReference type="EC" id="2.7.7.7"/>
    </reaction>
</comment>
<evidence type="ECO:0000256" key="10">
    <source>
        <dbReference type="PIRSR" id="PIRSR000817-1"/>
    </source>
</evidence>
<dbReference type="SUPFAM" id="SSF81585">
    <property type="entry name" value="PsbU/PolX domain-like"/>
    <property type="match status" value="1"/>
</dbReference>
<comment type="similarity">
    <text evidence="3 9">Belongs to the DNA polymerase type-X family.</text>
</comment>
<dbReference type="InterPro" id="IPR010996">
    <property type="entry name" value="HHH_MUS81"/>
</dbReference>
<dbReference type="InterPro" id="IPR001726">
    <property type="entry name" value="TdT/Mu"/>
</dbReference>
<dbReference type="GO" id="GO:0003677">
    <property type="term" value="F:DNA binding"/>
    <property type="evidence" value="ECO:0007669"/>
    <property type="project" value="UniProtKB-UniRule"/>
</dbReference>
<sequence>MFQHPVKKRRPRGQPEAPLPEHPVRFPGVVLCLVEKRMGTSRKAFLSNLARSKGFCVEEPTSERVTHVVSEGISGDEAAEWLQRKQGGCVDAGRRNPALLDINWFSESMRASRPVGIEPRHCLRVTASAEEAQGKWQVAAYACQRRSPLRNDNQALTDALETLAEEADFSGSNARSLAFSRAASVLKALPGTVRRFRDLDPLPCLGEHSRRVIQEVLEDGTSAEVETIRQSERYQTMKLFTKIFGVGVKTASQWYREGLRTLDDLKLHPAQLSKEQQAGLLYYKDLNTPVRRADAEVIGQMVQEVVQKCLAGASVTLTGGRKQLSCLLRQRRLPSISPNRGKQSGHDVDLLLTHPTEGQEVGLLRKVIACLDQQGSLLYHSIRRNTFQFLEGQEVGSHASSMDHFERCFSIFRLGDLPGDAEKPGRAMGVSEGSPQSWKAVRVDLVVAPYSQFPFALLGWTGSKCEIFASLSKLLFISAGTEMKCSPLSILKYYFGTSKHEFEPSLRKALGRSLGGFCFRPTAKYFSCKAVKGSDSELRKPAPSDPIGRGCWVPSSLVSLLTMDRHTERETGGWKPQSLSAPNFGGLLHSTEPTCLYHSGLQARCCCVTHTHTPWSPCFREWN</sequence>
<evidence type="ECO:0000256" key="1">
    <source>
        <dbReference type="ARBA" id="ARBA00001946"/>
    </source>
</evidence>
<comment type="function">
    <text evidence="9">Gap-filling polymerase involved in repair of DNA double-strand breaks by non-homologous end joining (NHEJ).</text>
</comment>
<dbReference type="FunFam" id="1.10.150.110:FF:000003">
    <property type="entry name" value="DNA polymerase mu"/>
    <property type="match status" value="1"/>
</dbReference>
<dbReference type="SUPFAM" id="SSF47802">
    <property type="entry name" value="DNA polymerase beta, N-terminal domain-like"/>
    <property type="match status" value="1"/>
</dbReference>
<evidence type="ECO:0000256" key="4">
    <source>
        <dbReference type="ARBA" id="ARBA00022679"/>
    </source>
</evidence>
<dbReference type="PRINTS" id="PR00869">
    <property type="entry name" value="DNAPOLX"/>
</dbReference>
<dbReference type="InterPro" id="IPR027421">
    <property type="entry name" value="DNA_pol_lamdba_lyase_dom_sf"/>
</dbReference>
<keyword evidence="14" id="KW-1185">Reference proteome</keyword>
<dbReference type="PANTHER" id="PTHR11276">
    <property type="entry name" value="DNA POLYMERASE TYPE-X FAMILY MEMBER"/>
    <property type="match status" value="1"/>
</dbReference>
<dbReference type="PIRSF" id="PIRSF501176">
    <property type="entry name" value="DNApol_mu"/>
    <property type="match status" value="1"/>
</dbReference>
<dbReference type="CDD" id="cd00141">
    <property type="entry name" value="NT_POLXc"/>
    <property type="match status" value="1"/>
</dbReference>
<dbReference type="SMART" id="SM00483">
    <property type="entry name" value="POLXc"/>
    <property type="match status" value="1"/>
</dbReference>
<keyword evidence="4 9" id="KW-0808">Transferase</keyword>
<dbReference type="PROSITE" id="PS50172">
    <property type="entry name" value="BRCT"/>
    <property type="match status" value="1"/>
</dbReference>
<dbReference type="InterPro" id="IPR036420">
    <property type="entry name" value="BRCT_dom_sf"/>
</dbReference>
<accession>A0A9Q1AR18</accession>
<dbReference type="InterPro" id="IPR043519">
    <property type="entry name" value="NT_sf"/>
</dbReference>
<dbReference type="Pfam" id="PF14716">
    <property type="entry name" value="HHH_8"/>
    <property type="match status" value="1"/>
</dbReference>
<dbReference type="EC" id="2.7.7.7" evidence="9"/>
<feature type="domain" description="BRCT" evidence="12">
    <location>
        <begin position="21"/>
        <end position="122"/>
    </location>
</feature>
<dbReference type="Proteomes" id="UP001142489">
    <property type="component" value="Unassembled WGS sequence"/>
</dbReference>
<evidence type="ECO:0000256" key="2">
    <source>
        <dbReference type="ARBA" id="ARBA00004123"/>
    </source>
</evidence>
<protein>
    <recommendedName>
        <fullName evidence="9">DNA-directed DNA/RNA polymerase mu</fullName>
        <ecNumber evidence="9">2.7.7.7</ecNumber>
    </recommendedName>
</protein>
<evidence type="ECO:0000313" key="14">
    <source>
        <dbReference type="Proteomes" id="UP001142489"/>
    </source>
</evidence>
<dbReference type="Pfam" id="PF10391">
    <property type="entry name" value="DNA_pol_lambd_f"/>
    <property type="match status" value="1"/>
</dbReference>
<dbReference type="InterPro" id="IPR018944">
    <property type="entry name" value="DNA_pol_lambd_fingers_domain"/>
</dbReference>
<dbReference type="FunFam" id="3.40.50.10190:FF:000035">
    <property type="entry name" value="DNA-directed DNA/RNA polymerase mu"/>
    <property type="match status" value="1"/>
</dbReference>
<name>A0A9Q1AR18_9SAUR</name>
<dbReference type="Gene3D" id="1.10.150.110">
    <property type="entry name" value="DNA polymerase beta, N-terminal domain-like"/>
    <property type="match status" value="1"/>
</dbReference>
<dbReference type="Gene3D" id="3.30.460.10">
    <property type="entry name" value="Beta Polymerase, domain 2"/>
    <property type="match status" value="1"/>
</dbReference>
<dbReference type="Gene3D" id="1.10.150.20">
    <property type="entry name" value="5' to 3' exonuclease, C-terminal subdomain"/>
    <property type="match status" value="1"/>
</dbReference>
<comment type="cofactor">
    <cofactor evidence="1 9 10">
        <name>Mg(2+)</name>
        <dbReference type="ChEBI" id="CHEBI:18420"/>
    </cofactor>
</comment>
<feature type="compositionally biased region" description="Basic residues" evidence="11">
    <location>
        <begin position="1"/>
        <end position="12"/>
    </location>
</feature>
<proteinExistence type="inferred from homology"/>
<evidence type="ECO:0000256" key="3">
    <source>
        <dbReference type="ARBA" id="ARBA00008323"/>
    </source>
</evidence>
<comment type="subcellular location">
    <subcellularLocation>
        <location evidence="2 9">Nucleus</location>
    </subcellularLocation>
</comment>
<gene>
    <name evidence="13" type="ORF">JRQ81_011135</name>
</gene>
<evidence type="ECO:0000256" key="8">
    <source>
        <dbReference type="ARBA" id="ARBA00023242"/>
    </source>
</evidence>
<dbReference type="PANTHER" id="PTHR11276:SF24">
    <property type="entry name" value="DNA-DIRECTED DNA_RNA POLYMERASE MU"/>
    <property type="match status" value="1"/>
</dbReference>
<feature type="binding site" evidence="10">
    <location>
        <position position="349"/>
    </location>
    <ligand>
        <name>Mg(2+)</name>
        <dbReference type="ChEBI" id="CHEBI:18420"/>
    </ligand>
</feature>
<dbReference type="GO" id="GO:0046872">
    <property type="term" value="F:metal ion binding"/>
    <property type="evidence" value="ECO:0007669"/>
    <property type="project" value="UniProtKB-UniRule"/>
</dbReference>
<dbReference type="SUPFAM" id="SSF81301">
    <property type="entry name" value="Nucleotidyltransferase"/>
    <property type="match status" value="1"/>
</dbReference>
<dbReference type="GO" id="GO:0006303">
    <property type="term" value="P:double-strand break repair via nonhomologous end joining"/>
    <property type="evidence" value="ECO:0007669"/>
    <property type="project" value="TreeGrafter"/>
</dbReference>
<evidence type="ECO:0000256" key="11">
    <source>
        <dbReference type="SAM" id="MobiDB-lite"/>
    </source>
</evidence>
<dbReference type="GO" id="GO:0005634">
    <property type="term" value="C:nucleus"/>
    <property type="evidence" value="ECO:0007669"/>
    <property type="project" value="UniProtKB-SubCell"/>
</dbReference>
<dbReference type="GO" id="GO:0003887">
    <property type="term" value="F:DNA-directed DNA polymerase activity"/>
    <property type="evidence" value="ECO:0007669"/>
    <property type="project" value="UniProtKB-UniRule"/>
</dbReference>
<organism evidence="13 14">
    <name type="scientific">Phrynocephalus forsythii</name>
    <dbReference type="NCBI Taxonomy" id="171643"/>
    <lineage>
        <taxon>Eukaryota</taxon>
        <taxon>Metazoa</taxon>
        <taxon>Chordata</taxon>
        <taxon>Craniata</taxon>
        <taxon>Vertebrata</taxon>
        <taxon>Euteleostomi</taxon>
        <taxon>Lepidosauria</taxon>
        <taxon>Squamata</taxon>
        <taxon>Bifurcata</taxon>
        <taxon>Unidentata</taxon>
        <taxon>Episquamata</taxon>
        <taxon>Toxicofera</taxon>
        <taxon>Iguania</taxon>
        <taxon>Acrodonta</taxon>
        <taxon>Agamidae</taxon>
        <taxon>Agaminae</taxon>
        <taxon>Phrynocephalus</taxon>
    </lineage>
</organism>
<dbReference type="SUPFAM" id="SSF52113">
    <property type="entry name" value="BRCT domain"/>
    <property type="match status" value="1"/>
</dbReference>
<keyword evidence="6 9" id="KW-0479">Metal-binding</keyword>
<feature type="region of interest" description="Disordered" evidence="11">
    <location>
        <begin position="1"/>
        <end position="21"/>
    </location>
</feature>
<keyword evidence="7 9" id="KW-0460">Magnesium</keyword>
<dbReference type="OrthoDB" id="205514at2759"/>
<feature type="binding site" evidence="10">
    <location>
        <position position="444"/>
    </location>
    <ligand>
        <name>Mg(2+)</name>
        <dbReference type="ChEBI" id="CHEBI:18420"/>
    </ligand>
</feature>
<dbReference type="FunFam" id="1.10.150.20:FF:000010">
    <property type="entry name" value="DNA polymerase lambda"/>
    <property type="match status" value="1"/>
</dbReference>
<dbReference type="PRINTS" id="PR00871">
    <property type="entry name" value="DNAPOLXTDT"/>
</dbReference>
<evidence type="ECO:0000256" key="7">
    <source>
        <dbReference type="ARBA" id="ARBA00022842"/>
    </source>
</evidence>
<dbReference type="InterPro" id="IPR022312">
    <property type="entry name" value="DNA_pol_X"/>
</dbReference>
<dbReference type="Gene3D" id="3.40.50.10190">
    <property type="entry name" value="BRCT domain"/>
    <property type="match status" value="1"/>
</dbReference>
<dbReference type="EMBL" id="JAPFRF010000022">
    <property type="protein sequence ID" value="KAJ7305224.1"/>
    <property type="molecule type" value="Genomic_DNA"/>
</dbReference>
<feature type="binding site" evidence="10">
    <location>
        <position position="347"/>
    </location>
    <ligand>
        <name>Mg(2+)</name>
        <dbReference type="ChEBI" id="CHEBI:18420"/>
    </ligand>
</feature>
<keyword evidence="8 9" id="KW-0539">Nucleus</keyword>
<reference evidence="13" key="1">
    <citation type="journal article" date="2023" name="DNA Res.">
        <title>Chromosome-level genome assembly of Phrynocephalus forsythii using third-generation DNA sequencing and Hi-C analysis.</title>
        <authorList>
            <person name="Qi Y."/>
            <person name="Zhao W."/>
            <person name="Zhao Y."/>
            <person name="Niu C."/>
            <person name="Cao S."/>
            <person name="Zhang Y."/>
        </authorList>
    </citation>
    <scope>NUCLEOTIDE SEQUENCE</scope>
    <source>
        <tissue evidence="13">Muscle</tissue>
    </source>
</reference>
<evidence type="ECO:0000256" key="9">
    <source>
        <dbReference type="PIRNR" id="PIRNR000817"/>
    </source>
</evidence>
<dbReference type="AlphaFoldDB" id="A0A9Q1AR18"/>
<evidence type="ECO:0000256" key="6">
    <source>
        <dbReference type="ARBA" id="ARBA00022723"/>
    </source>
</evidence>
<dbReference type="InterPro" id="IPR001357">
    <property type="entry name" value="BRCT_dom"/>
</dbReference>
<keyword evidence="5 9" id="KW-0548">Nucleotidyltransferase</keyword>
<evidence type="ECO:0000313" key="13">
    <source>
        <dbReference type="EMBL" id="KAJ7305224.1"/>
    </source>
</evidence>
<evidence type="ECO:0000259" key="12">
    <source>
        <dbReference type="PROSITE" id="PS50172"/>
    </source>
</evidence>
<dbReference type="PIRSF" id="PIRSF000817">
    <property type="entry name" value="DNA_NT"/>
    <property type="match status" value="1"/>
</dbReference>